<dbReference type="PANTHER" id="PTHR33620:SF1">
    <property type="entry name" value="UREASE ACCESSORY PROTEIN F"/>
    <property type="match status" value="1"/>
</dbReference>
<dbReference type="Proteomes" id="UP000518300">
    <property type="component" value="Unassembled WGS sequence"/>
</dbReference>
<keyword evidence="2 3" id="KW-0143">Chaperone</keyword>
<dbReference type="Pfam" id="PF01730">
    <property type="entry name" value="UreF"/>
    <property type="match status" value="1"/>
</dbReference>
<dbReference type="GO" id="GO:0016151">
    <property type="term" value="F:nickel cation binding"/>
    <property type="evidence" value="ECO:0007669"/>
    <property type="project" value="UniProtKB-UniRule"/>
</dbReference>
<dbReference type="Gene3D" id="1.10.4190.10">
    <property type="entry name" value="Urease accessory protein UreF"/>
    <property type="match status" value="1"/>
</dbReference>
<organism evidence="4 5">
    <name type="scientific">Pyxidicoccus fallax</name>
    <dbReference type="NCBI Taxonomy" id="394095"/>
    <lineage>
        <taxon>Bacteria</taxon>
        <taxon>Pseudomonadati</taxon>
        <taxon>Myxococcota</taxon>
        <taxon>Myxococcia</taxon>
        <taxon>Myxococcales</taxon>
        <taxon>Cystobacterineae</taxon>
        <taxon>Myxococcaceae</taxon>
        <taxon>Pyxidicoccus</taxon>
    </lineage>
</organism>
<dbReference type="PIRSF" id="PIRSF009467">
    <property type="entry name" value="Ureas_acces_UreF"/>
    <property type="match status" value="1"/>
</dbReference>
<dbReference type="EMBL" id="JABBJJ010000197">
    <property type="protein sequence ID" value="NMO19662.1"/>
    <property type="molecule type" value="Genomic_DNA"/>
</dbReference>
<dbReference type="HAMAP" id="MF_01385">
    <property type="entry name" value="UreF"/>
    <property type="match status" value="1"/>
</dbReference>
<keyword evidence="3" id="KW-0963">Cytoplasm</keyword>
<dbReference type="RefSeq" id="WP_169348904.1">
    <property type="nucleotide sequence ID" value="NZ_JABBJJ010000197.1"/>
</dbReference>
<accession>A0A848LPU8</accession>
<comment type="caution">
    <text evidence="4">The sequence shown here is derived from an EMBL/GenBank/DDBJ whole genome shotgun (WGS) entry which is preliminary data.</text>
</comment>
<comment type="subunit">
    <text evidence="3">UreD, UreF and UreG form a complex that acts as a GTP-hydrolysis-dependent molecular chaperone, activating the urease apoprotein by helping to assemble the nickel containing metallocenter of UreC. The UreE protein probably delivers the nickel.</text>
</comment>
<evidence type="ECO:0000313" key="4">
    <source>
        <dbReference type="EMBL" id="NMO19662.1"/>
    </source>
</evidence>
<comment type="similarity">
    <text evidence="3">Belongs to the UreF family.</text>
</comment>
<keyword evidence="5" id="KW-1185">Reference proteome</keyword>
<dbReference type="InterPro" id="IPR002639">
    <property type="entry name" value="UreF"/>
</dbReference>
<protein>
    <recommendedName>
        <fullName evidence="3">Urease accessory protein UreF</fullName>
    </recommendedName>
</protein>
<evidence type="ECO:0000256" key="3">
    <source>
        <dbReference type="HAMAP-Rule" id="MF_01385"/>
    </source>
</evidence>
<keyword evidence="1 3" id="KW-0996">Nickel insertion</keyword>
<evidence type="ECO:0000256" key="2">
    <source>
        <dbReference type="ARBA" id="ARBA00023186"/>
    </source>
</evidence>
<reference evidence="4 5" key="1">
    <citation type="submission" date="2020-04" db="EMBL/GenBank/DDBJ databases">
        <title>Draft genome of Pyxidicoccus fallax type strain.</title>
        <authorList>
            <person name="Whitworth D.E."/>
        </authorList>
    </citation>
    <scope>NUCLEOTIDE SEQUENCE [LARGE SCALE GENOMIC DNA]</scope>
    <source>
        <strain evidence="4 5">DSM 14698</strain>
    </source>
</reference>
<evidence type="ECO:0000256" key="1">
    <source>
        <dbReference type="ARBA" id="ARBA00022988"/>
    </source>
</evidence>
<dbReference type="InterPro" id="IPR038277">
    <property type="entry name" value="UreF_sf"/>
</dbReference>
<sequence>MGSGSIWRLLQLGDSGFPTGGFAHSGGLEAAVQQGEVRGAPELRRFVRELLWQAGHGGLPLVSAAHGEPATLPALDARAEAFLTNHVANRASRTQGRAFLDTCARIFPSPVAPLREQARAQGLRFHHAPVFGAVLRALDVDVTDAQRLFLSLTLRGTLSAAVRLGIVGTHESHQLQHQATPLLAAVLEACAGLGVDALAQPSPLLDLLGSTHDRLYSRLFLS</sequence>
<proteinExistence type="inferred from homology"/>
<comment type="subcellular location">
    <subcellularLocation>
        <location evidence="3">Cytoplasm</location>
    </subcellularLocation>
</comment>
<dbReference type="AlphaFoldDB" id="A0A848LPU8"/>
<name>A0A848LPU8_9BACT</name>
<dbReference type="GO" id="GO:0005737">
    <property type="term" value="C:cytoplasm"/>
    <property type="evidence" value="ECO:0007669"/>
    <property type="project" value="UniProtKB-SubCell"/>
</dbReference>
<comment type="function">
    <text evidence="3">Required for maturation of urease via the functional incorporation of the urease nickel metallocenter.</text>
</comment>
<evidence type="ECO:0000313" key="5">
    <source>
        <dbReference type="Proteomes" id="UP000518300"/>
    </source>
</evidence>
<dbReference type="PANTHER" id="PTHR33620">
    <property type="entry name" value="UREASE ACCESSORY PROTEIN F"/>
    <property type="match status" value="1"/>
</dbReference>
<gene>
    <name evidence="3" type="primary">ureF</name>
    <name evidence="4" type="ORF">HG543_33025</name>
</gene>